<organism evidence="1 2">
    <name type="scientific">Candidatus Desulfacyla euxinica</name>
    <dbReference type="NCBI Taxonomy" id="2841693"/>
    <lineage>
        <taxon>Bacteria</taxon>
        <taxon>Deltaproteobacteria</taxon>
        <taxon>Candidatus Desulfacyla</taxon>
    </lineage>
</organism>
<name>A0A8J6N1K6_9DELT</name>
<sequence>MGNAASGFGVSLWSLTCEEVLKGVPHRHFVFSIPKILRRYFLYDRKLLSDLSCCGWETLKEIFQEAVPEEDAVPGAVIAIQTFGDFLGWERGEGLQCP</sequence>
<dbReference type="Proteomes" id="UP000650524">
    <property type="component" value="Unassembled WGS sequence"/>
</dbReference>
<comment type="caution">
    <text evidence="1">The sequence shown here is derived from an EMBL/GenBank/DDBJ whole genome shotgun (WGS) entry which is preliminary data.</text>
</comment>
<evidence type="ECO:0000313" key="1">
    <source>
        <dbReference type="EMBL" id="MBC8178009.1"/>
    </source>
</evidence>
<accession>A0A8J6N1K6</accession>
<reference evidence="1 2" key="1">
    <citation type="submission" date="2020-08" db="EMBL/GenBank/DDBJ databases">
        <title>Bridging the membrane lipid divide: bacteria of the FCB group superphylum have the potential to synthesize archaeal ether lipids.</title>
        <authorList>
            <person name="Villanueva L."/>
            <person name="Von Meijenfeldt F.A.B."/>
            <person name="Westbye A.B."/>
            <person name="Yadav S."/>
            <person name="Hopmans E.C."/>
            <person name="Dutilh B.E."/>
            <person name="Sinninghe Damste J.S."/>
        </authorList>
    </citation>
    <scope>NUCLEOTIDE SEQUENCE [LARGE SCALE GENOMIC DNA]</scope>
    <source>
        <strain evidence="1">NIOZ-UU27</strain>
    </source>
</reference>
<dbReference type="EMBL" id="JACNJD010000250">
    <property type="protein sequence ID" value="MBC8178009.1"/>
    <property type="molecule type" value="Genomic_DNA"/>
</dbReference>
<gene>
    <name evidence="1" type="ORF">H8E19_11450</name>
</gene>
<proteinExistence type="predicted"/>
<dbReference type="AlphaFoldDB" id="A0A8J6N1K6"/>
<evidence type="ECO:0000313" key="2">
    <source>
        <dbReference type="Proteomes" id="UP000650524"/>
    </source>
</evidence>
<protein>
    <submittedName>
        <fullName evidence="1">Uncharacterized protein</fullName>
    </submittedName>
</protein>